<dbReference type="SUPFAM" id="SSF53474">
    <property type="entry name" value="alpha/beta-Hydrolases"/>
    <property type="match status" value="1"/>
</dbReference>
<evidence type="ECO:0000313" key="2">
    <source>
        <dbReference type="Proteomes" id="UP000774326"/>
    </source>
</evidence>
<dbReference type="Proteomes" id="UP000774326">
    <property type="component" value="Unassembled WGS sequence"/>
</dbReference>
<dbReference type="InterPro" id="IPR029058">
    <property type="entry name" value="AB_hydrolase_fold"/>
</dbReference>
<comment type="caution">
    <text evidence="1">The sequence shown here is derived from an EMBL/GenBank/DDBJ whole genome shotgun (WGS) entry which is preliminary data.</text>
</comment>
<evidence type="ECO:0008006" key="3">
    <source>
        <dbReference type="Google" id="ProtNLM"/>
    </source>
</evidence>
<evidence type="ECO:0000313" key="1">
    <source>
        <dbReference type="EMBL" id="KAH3685839.1"/>
    </source>
</evidence>
<keyword evidence="2" id="KW-1185">Reference proteome</keyword>
<protein>
    <recommendedName>
        <fullName evidence="3">AB hydrolase-1 domain-containing protein</fullName>
    </recommendedName>
</protein>
<dbReference type="Gene3D" id="3.40.50.1820">
    <property type="entry name" value="alpha/beta hydrolase"/>
    <property type="match status" value="1"/>
</dbReference>
<reference evidence="1" key="2">
    <citation type="submission" date="2021-01" db="EMBL/GenBank/DDBJ databases">
        <authorList>
            <person name="Schikora-Tamarit M.A."/>
        </authorList>
    </citation>
    <scope>NUCLEOTIDE SEQUENCE</scope>
    <source>
        <strain evidence="1">CBS2887</strain>
    </source>
</reference>
<name>A0A9P8QAE8_WICPI</name>
<reference evidence="1" key="1">
    <citation type="journal article" date="2021" name="Open Biol.">
        <title>Shared evolutionary footprints suggest mitochondrial oxidative damage underlies multiple complex I losses in fungi.</title>
        <authorList>
            <person name="Schikora-Tamarit M.A."/>
            <person name="Marcet-Houben M."/>
            <person name="Nosek J."/>
            <person name="Gabaldon T."/>
        </authorList>
    </citation>
    <scope>NUCLEOTIDE SEQUENCE</scope>
    <source>
        <strain evidence="1">CBS2887</strain>
    </source>
</reference>
<organism evidence="1 2">
    <name type="scientific">Wickerhamomyces pijperi</name>
    <name type="common">Yeast</name>
    <name type="synonym">Pichia pijperi</name>
    <dbReference type="NCBI Taxonomy" id="599730"/>
    <lineage>
        <taxon>Eukaryota</taxon>
        <taxon>Fungi</taxon>
        <taxon>Dikarya</taxon>
        <taxon>Ascomycota</taxon>
        <taxon>Saccharomycotina</taxon>
        <taxon>Saccharomycetes</taxon>
        <taxon>Phaffomycetales</taxon>
        <taxon>Wickerhamomycetaceae</taxon>
        <taxon>Wickerhamomyces</taxon>
    </lineage>
</organism>
<dbReference type="AlphaFoldDB" id="A0A9P8QAE8"/>
<proteinExistence type="predicted"/>
<dbReference type="EMBL" id="JAEUBG010001769">
    <property type="protein sequence ID" value="KAH3685839.1"/>
    <property type="molecule type" value="Genomic_DNA"/>
</dbReference>
<sequence>MSAQIESQILKSASSNHRGVQTVDGGSLHLKASGLCGFIASFTVKFRPARLLAGSLKSQLKDLQLTFNLINDFLKLNLIRLSQRQILNHNNTIRHTLRIGFNCTNMSIFFTPQKAPARLTQSTHLISGIPVTLHYNSVLSNPIDASLVNDSRKLKILILLHGLSQDEERMSKVLAETVLYGYYPLAVDFACDFDDAESTVSSSGNSPEVKTEVEPLAIVTFDHRNHGKRTFDKTHNRDWAHGNDTHALDLFGFIDGAVADLKLIREFLPLHFPILDQFKVDWLISGVSMGAHTVIRFATQYPDLCDGVIPIVGGFDLTSLLVNRMNGKGVEGTSGLCYEEVVELGLDQAKFPKALFDKISKDDGKVHHDYDTKTGKVRTLALFGEDDEVVISKFSERFLRKHGIKMVQRESAERGAHFTAVTYPGIKHQVSEEMVEDLTRWIVEF</sequence>
<gene>
    <name evidence="1" type="ORF">WICPIJ_003198</name>
</gene>
<accession>A0A9P8QAE8</accession>
<dbReference type="OrthoDB" id="2152248at2759"/>